<dbReference type="KEGG" id="ngv:CDO52_17190"/>
<dbReference type="Pfam" id="PF21597">
    <property type="entry name" value="TetR_C_43"/>
    <property type="match status" value="1"/>
</dbReference>
<evidence type="ECO:0000256" key="3">
    <source>
        <dbReference type="ARBA" id="ARBA00023163"/>
    </source>
</evidence>
<evidence type="ECO:0000256" key="4">
    <source>
        <dbReference type="PROSITE-ProRule" id="PRU00335"/>
    </source>
</evidence>
<dbReference type="PROSITE" id="PS50977">
    <property type="entry name" value="HTH_TETR_2"/>
    <property type="match status" value="1"/>
</dbReference>
<dbReference type="PRINTS" id="PR00455">
    <property type="entry name" value="HTHTETR"/>
</dbReference>
<keyword evidence="3" id="KW-0804">Transcription</keyword>
<dbReference type="GO" id="GO:0003700">
    <property type="term" value="F:DNA-binding transcription factor activity"/>
    <property type="evidence" value="ECO:0007669"/>
    <property type="project" value="TreeGrafter"/>
</dbReference>
<reference evidence="7 8" key="1">
    <citation type="submission" date="2017-08" db="EMBL/GenBank/DDBJ databases">
        <title>The complete genome sequence of Nocardiopsis gilva YIM 90087.</title>
        <authorList>
            <person name="Yin M."/>
            <person name="Tang S."/>
        </authorList>
    </citation>
    <scope>NUCLEOTIDE SEQUENCE [LARGE SCALE GENOMIC DNA]</scope>
    <source>
        <strain evidence="7 8">YIM 90087</strain>
    </source>
</reference>
<evidence type="ECO:0000256" key="5">
    <source>
        <dbReference type="SAM" id="MobiDB-lite"/>
    </source>
</evidence>
<organism evidence="7 8">
    <name type="scientific">Nocardiopsis gilva YIM 90087</name>
    <dbReference type="NCBI Taxonomy" id="1235441"/>
    <lineage>
        <taxon>Bacteria</taxon>
        <taxon>Bacillati</taxon>
        <taxon>Actinomycetota</taxon>
        <taxon>Actinomycetes</taxon>
        <taxon>Streptosporangiales</taxon>
        <taxon>Nocardiopsidaceae</taxon>
        <taxon>Nocardiopsis</taxon>
    </lineage>
</organism>
<dbReference type="Proteomes" id="UP000215005">
    <property type="component" value="Chromosome"/>
</dbReference>
<evidence type="ECO:0000313" key="8">
    <source>
        <dbReference type="Proteomes" id="UP000215005"/>
    </source>
</evidence>
<dbReference type="InterPro" id="IPR036271">
    <property type="entry name" value="Tet_transcr_reg_TetR-rel_C_sf"/>
</dbReference>
<dbReference type="AlphaFoldDB" id="A0A223S856"/>
<evidence type="ECO:0000256" key="2">
    <source>
        <dbReference type="ARBA" id="ARBA00023125"/>
    </source>
</evidence>
<feature type="DNA-binding region" description="H-T-H motif" evidence="4">
    <location>
        <begin position="37"/>
        <end position="56"/>
    </location>
</feature>
<feature type="region of interest" description="Disordered" evidence="5">
    <location>
        <begin position="110"/>
        <end position="131"/>
    </location>
</feature>
<evidence type="ECO:0000259" key="6">
    <source>
        <dbReference type="PROSITE" id="PS50977"/>
    </source>
</evidence>
<proteinExistence type="predicted"/>
<dbReference type="PANTHER" id="PTHR30055">
    <property type="entry name" value="HTH-TYPE TRANSCRIPTIONAL REGULATOR RUTR"/>
    <property type="match status" value="1"/>
</dbReference>
<keyword evidence="8" id="KW-1185">Reference proteome</keyword>
<accession>A0A223S856</accession>
<sequence length="212" mass="23186">MPKLWNETIEEHRRAVREATLDATAKLVAEHGLTSVTMSRIAKETGIGRATLYKYFPDVESILLAWHERKVTGHLEYLTKVREETGGTAGERLEAVLEAFAVILAHRPHGNHGHHKGHGDHAGHGEQGGHGAELSAFLHQGEQATVAHQRLHNMIRDLLAEGARDGDLRDDVAPDELASYCVNALMAARGLHSEAAAHRLVKVTFAGLRPPP</sequence>
<gene>
    <name evidence="7" type="ORF">CDO52_17190</name>
</gene>
<dbReference type="InterPro" id="IPR050109">
    <property type="entry name" value="HTH-type_TetR-like_transc_reg"/>
</dbReference>
<keyword evidence="1" id="KW-0805">Transcription regulation</keyword>
<name>A0A223S856_9ACTN</name>
<dbReference type="SUPFAM" id="SSF46689">
    <property type="entry name" value="Homeodomain-like"/>
    <property type="match status" value="1"/>
</dbReference>
<dbReference type="PANTHER" id="PTHR30055:SF234">
    <property type="entry name" value="HTH-TYPE TRANSCRIPTIONAL REGULATOR BETI"/>
    <property type="match status" value="1"/>
</dbReference>
<dbReference type="Gene3D" id="1.10.357.10">
    <property type="entry name" value="Tetracycline Repressor, domain 2"/>
    <property type="match status" value="1"/>
</dbReference>
<dbReference type="OrthoDB" id="4709704at2"/>
<evidence type="ECO:0000256" key="1">
    <source>
        <dbReference type="ARBA" id="ARBA00023015"/>
    </source>
</evidence>
<dbReference type="InterPro" id="IPR049445">
    <property type="entry name" value="TetR_SbtR-like_C"/>
</dbReference>
<dbReference type="RefSeq" id="WP_017617959.1">
    <property type="nucleotide sequence ID" value="NZ_ANBG01000121.1"/>
</dbReference>
<feature type="domain" description="HTH tetR-type" evidence="6">
    <location>
        <begin position="14"/>
        <end position="74"/>
    </location>
</feature>
<evidence type="ECO:0000313" key="7">
    <source>
        <dbReference type="EMBL" id="ASU84300.1"/>
    </source>
</evidence>
<keyword evidence="2 4" id="KW-0238">DNA-binding</keyword>
<dbReference type="SUPFAM" id="SSF48498">
    <property type="entry name" value="Tetracyclin repressor-like, C-terminal domain"/>
    <property type="match status" value="1"/>
</dbReference>
<dbReference type="InterPro" id="IPR001647">
    <property type="entry name" value="HTH_TetR"/>
</dbReference>
<dbReference type="InterPro" id="IPR009057">
    <property type="entry name" value="Homeodomain-like_sf"/>
</dbReference>
<protein>
    <submittedName>
        <fullName evidence="7">TetR/AcrR family transcriptional regulator</fullName>
    </submittedName>
</protein>
<dbReference type="Pfam" id="PF00440">
    <property type="entry name" value="TetR_N"/>
    <property type="match status" value="1"/>
</dbReference>
<dbReference type="GO" id="GO:0000976">
    <property type="term" value="F:transcription cis-regulatory region binding"/>
    <property type="evidence" value="ECO:0007669"/>
    <property type="project" value="TreeGrafter"/>
</dbReference>
<dbReference type="EMBL" id="CP022753">
    <property type="protein sequence ID" value="ASU84300.1"/>
    <property type="molecule type" value="Genomic_DNA"/>
</dbReference>